<dbReference type="PANTHER" id="PTHR45769">
    <property type="entry name" value="ADENOSINE KINASE"/>
    <property type="match status" value="1"/>
</dbReference>
<dbReference type="CDD" id="cd01168">
    <property type="entry name" value="adenosine_kinase"/>
    <property type="match status" value="1"/>
</dbReference>
<dbReference type="PRINTS" id="PR00989">
    <property type="entry name" value="ADENOKINASE"/>
</dbReference>
<keyword evidence="10" id="KW-0460">Magnesium</keyword>
<comment type="subunit">
    <text evidence="10">Monomer.</text>
</comment>
<evidence type="ECO:0000256" key="10">
    <source>
        <dbReference type="RuleBase" id="RU368116"/>
    </source>
</evidence>
<keyword evidence="4 10" id="KW-0808">Transferase</keyword>
<dbReference type="InterPro" id="IPR002173">
    <property type="entry name" value="Carboh/pur_kinase_PfkB_CS"/>
</dbReference>
<evidence type="ECO:0000256" key="1">
    <source>
        <dbReference type="ARBA" id="ARBA00004801"/>
    </source>
</evidence>
<dbReference type="GO" id="GO:0005634">
    <property type="term" value="C:nucleus"/>
    <property type="evidence" value="ECO:0007669"/>
    <property type="project" value="UniProtKB-SubCell"/>
</dbReference>
<dbReference type="GO" id="GO:0004001">
    <property type="term" value="F:adenosine kinase activity"/>
    <property type="evidence" value="ECO:0007669"/>
    <property type="project" value="UniProtKB-UniRule"/>
</dbReference>
<protein>
    <recommendedName>
        <fullName evidence="3 10">Adenosine kinase</fullName>
        <shortName evidence="10">AK</shortName>
        <ecNumber evidence="3 10">2.7.1.20</ecNumber>
    </recommendedName>
    <alternativeName>
        <fullName evidence="10">Adenosine 5'-phosphotransferase</fullName>
    </alternativeName>
</protein>
<comment type="catalytic activity">
    <reaction evidence="10">
        <text>adenosine + ATP = AMP + ADP + H(+)</text>
        <dbReference type="Rhea" id="RHEA:20824"/>
        <dbReference type="ChEBI" id="CHEBI:15378"/>
        <dbReference type="ChEBI" id="CHEBI:16335"/>
        <dbReference type="ChEBI" id="CHEBI:30616"/>
        <dbReference type="ChEBI" id="CHEBI:456215"/>
        <dbReference type="ChEBI" id="CHEBI:456216"/>
        <dbReference type="EC" id="2.7.1.20"/>
    </reaction>
</comment>
<organism evidence="12 13">
    <name type="scientific">Loxostege sticticalis</name>
    <name type="common">Beet webworm moth</name>
    <dbReference type="NCBI Taxonomy" id="481309"/>
    <lineage>
        <taxon>Eukaryota</taxon>
        <taxon>Metazoa</taxon>
        <taxon>Ecdysozoa</taxon>
        <taxon>Arthropoda</taxon>
        <taxon>Hexapoda</taxon>
        <taxon>Insecta</taxon>
        <taxon>Pterygota</taxon>
        <taxon>Neoptera</taxon>
        <taxon>Endopterygota</taxon>
        <taxon>Lepidoptera</taxon>
        <taxon>Glossata</taxon>
        <taxon>Ditrysia</taxon>
        <taxon>Pyraloidea</taxon>
        <taxon>Crambidae</taxon>
        <taxon>Pyraustinae</taxon>
        <taxon>Loxostege</taxon>
    </lineage>
</organism>
<comment type="similarity">
    <text evidence="2 10">Belongs to the carbohydrate kinase PfkB family.</text>
</comment>
<dbReference type="GO" id="GO:0006166">
    <property type="term" value="P:purine ribonucleoside salvage"/>
    <property type="evidence" value="ECO:0007669"/>
    <property type="project" value="UniProtKB-KW"/>
</dbReference>
<evidence type="ECO:0000256" key="9">
    <source>
        <dbReference type="PIRSR" id="PIRSR601805-1"/>
    </source>
</evidence>
<keyword evidence="7 10" id="KW-0418">Kinase</keyword>
<dbReference type="Proteomes" id="UP001549921">
    <property type="component" value="Unassembled WGS sequence"/>
</dbReference>
<evidence type="ECO:0000256" key="5">
    <source>
        <dbReference type="ARBA" id="ARBA00022726"/>
    </source>
</evidence>
<dbReference type="PROSITE" id="PS00584">
    <property type="entry name" value="PFKB_KINASES_2"/>
    <property type="match status" value="1"/>
</dbReference>
<accession>A0ABD0SNP1</accession>
<dbReference type="InterPro" id="IPR011611">
    <property type="entry name" value="PfkB_dom"/>
</dbReference>
<evidence type="ECO:0000256" key="7">
    <source>
        <dbReference type="ARBA" id="ARBA00022777"/>
    </source>
</evidence>
<comment type="function">
    <text evidence="10">ATP dependent phosphorylation of adenosine and other related nucleoside analogs to monophosphate derivatives.</text>
</comment>
<feature type="active site" description="Proton acceptor" evidence="9">
    <location>
        <position position="314"/>
    </location>
</feature>
<dbReference type="SUPFAM" id="SSF53613">
    <property type="entry name" value="Ribokinase-like"/>
    <property type="match status" value="1"/>
</dbReference>
<proteinExistence type="inferred from homology"/>
<dbReference type="EC" id="2.7.1.20" evidence="3 10"/>
<comment type="subcellular location">
    <subcellularLocation>
        <location evidence="10">Nucleus</location>
    </subcellularLocation>
</comment>
<dbReference type="InterPro" id="IPR029056">
    <property type="entry name" value="Ribokinase-like"/>
</dbReference>
<dbReference type="FunFam" id="3.40.1190.20:FF:000014">
    <property type="entry name" value="ADO1p Adenosine kinase"/>
    <property type="match status" value="1"/>
</dbReference>
<dbReference type="EMBL" id="JBEDNZ010000017">
    <property type="protein sequence ID" value="KAL0821449.1"/>
    <property type="molecule type" value="Genomic_DNA"/>
</dbReference>
<evidence type="ECO:0000256" key="4">
    <source>
        <dbReference type="ARBA" id="ARBA00022679"/>
    </source>
</evidence>
<dbReference type="InterPro" id="IPR001805">
    <property type="entry name" value="Adenokinase"/>
</dbReference>
<dbReference type="PANTHER" id="PTHR45769:SF3">
    <property type="entry name" value="ADENOSINE KINASE"/>
    <property type="match status" value="1"/>
</dbReference>
<comment type="pathway">
    <text evidence="1 10">Purine metabolism; AMP biosynthesis via salvage pathway; AMP from adenosine: step 1/1.</text>
</comment>
<evidence type="ECO:0000256" key="3">
    <source>
        <dbReference type="ARBA" id="ARBA00012119"/>
    </source>
</evidence>
<evidence type="ECO:0000256" key="6">
    <source>
        <dbReference type="ARBA" id="ARBA00022741"/>
    </source>
</evidence>
<keyword evidence="10" id="KW-0539">Nucleus</keyword>
<evidence type="ECO:0000313" key="13">
    <source>
        <dbReference type="Proteomes" id="UP001549921"/>
    </source>
</evidence>
<dbReference type="Gene3D" id="3.30.1110.10">
    <property type="match status" value="1"/>
</dbReference>
<gene>
    <name evidence="12" type="ORF">ABMA28_004922</name>
</gene>
<comment type="caution">
    <text evidence="12">The sequence shown here is derived from an EMBL/GenBank/DDBJ whole genome shotgun (WGS) entry which is preliminary data.</text>
</comment>
<name>A0ABD0SNP1_LOXSC</name>
<evidence type="ECO:0000256" key="2">
    <source>
        <dbReference type="ARBA" id="ARBA00010688"/>
    </source>
</evidence>
<dbReference type="Pfam" id="PF00294">
    <property type="entry name" value="PfkB"/>
    <property type="match status" value="1"/>
</dbReference>
<evidence type="ECO:0000313" key="12">
    <source>
        <dbReference type="EMBL" id="KAL0821449.1"/>
    </source>
</evidence>
<keyword evidence="8 10" id="KW-0067">ATP-binding</keyword>
<feature type="domain" description="Carbohydrate kinase PfkB" evidence="11">
    <location>
        <begin position="70"/>
        <end position="353"/>
    </location>
</feature>
<comment type="cofactor">
    <cofactor evidence="10">
        <name>Mg(2+)</name>
        <dbReference type="ChEBI" id="CHEBI:18420"/>
    </cofactor>
    <text evidence="10">Binds 3 Mg(2+) ions per subunit.</text>
</comment>
<reference evidence="12 13" key="1">
    <citation type="submission" date="2024-06" db="EMBL/GenBank/DDBJ databases">
        <title>A chromosome-level genome assembly of beet webworm, Loxostege sticticalis.</title>
        <authorList>
            <person name="Zhang Y."/>
        </authorList>
    </citation>
    <scope>NUCLEOTIDE SEQUENCE [LARGE SCALE GENOMIC DNA]</scope>
    <source>
        <strain evidence="12">AQ028</strain>
        <tissue evidence="12">Male pupae</tissue>
    </source>
</reference>
<keyword evidence="6 10" id="KW-0547">Nucleotide-binding</keyword>
<evidence type="ECO:0000259" key="11">
    <source>
        <dbReference type="Pfam" id="PF00294"/>
    </source>
</evidence>
<dbReference type="Gene3D" id="3.40.1190.20">
    <property type="match status" value="1"/>
</dbReference>
<sequence>MDVCRCSNLNEGALVGIGNPLLDISALVDDELLKKYGLQPDDAIMAEEKHMPLYRELMENVRSRNASQPYKYQTEFIAGGSVQNSLRVAQWILKKPHICTYFGCVGDDEYAQILKERAVAEGVTVHYQVNKEVPTGTCAVLVTGTHRSLCANLAAAQKFTADHLAKEECKKSIEAAKFFYASGFFVAVSPEAIMQLATHAHNHGHAFIMNLSAPFVSQFYKEPLEKLLPYVDVLFGNESEAEAFAKAFDINSTDLKEVALKIASMPKFNESRKRVVVITQGCEPVILVENGEITLIPVNALSREQIVDTNGAGDAFAGGFLSQMVLGAPYKTAVKCGIYSATHIIQHSGCTFSGESDFSDS</sequence>
<dbReference type="AlphaFoldDB" id="A0ABD0SNP1"/>
<dbReference type="GO" id="GO:0005524">
    <property type="term" value="F:ATP binding"/>
    <property type="evidence" value="ECO:0007669"/>
    <property type="project" value="UniProtKB-UniRule"/>
</dbReference>
<keyword evidence="5 10" id="KW-0660">Purine salvage</keyword>
<evidence type="ECO:0000256" key="8">
    <source>
        <dbReference type="ARBA" id="ARBA00022840"/>
    </source>
</evidence>
<dbReference type="GO" id="GO:0044209">
    <property type="term" value="P:AMP salvage"/>
    <property type="evidence" value="ECO:0007669"/>
    <property type="project" value="UniProtKB-UniRule"/>
</dbReference>